<dbReference type="Gene3D" id="1.10.10.10">
    <property type="entry name" value="Winged helix-like DNA-binding domain superfamily/Winged helix DNA-binding domain"/>
    <property type="match status" value="1"/>
</dbReference>
<dbReference type="InterPro" id="IPR016032">
    <property type="entry name" value="Sig_transdc_resp-reg_C-effctor"/>
</dbReference>
<reference evidence="6 7" key="2">
    <citation type="submission" date="2020-03" db="EMBL/GenBank/DDBJ databases">
        <authorList>
            <person name="Ichikawa N."/>
            <person name="Kimura A."/>
            <person name="Kitahashi Y."/>
            <person name="Uohara A."/>
        </authorList>
    </citation>
    <scope>NUCLEOTIDE SEQUENCE [LARGE SCALE GENOMIC DNA]</scope>
    <source>
        <strain evidence="6 7">NBRC 105367</strain>
    </source>
</reference>
<feature type="region of interest" description="Disordered" evidence="3">
    <location>
        <begin position="182"/>
        <end position="208"/>
    </location>
</feature>
<keyword evidence="2" id="KW-0597">Phosphoprotein</keyword>
<dbReference type="PANTHER" id="PTHR43214:SF43">
    <property type="entry name" value="TWO-COMPONENT RESPONSE REGULATOR"/>
    <property type="match status" value="1"/>
</dbReference>
<dbReference type="Gene3D" id="3.40.50.2300">
    <property type="match status" value="1"/>
</dbReference>
<feature type="domain" description="HTH luxR-type" evidence="4">
    <location>
        <begin position="132"/>
        <end position="197"/>
    </location>
</feature>
<dbReference type="InterPro" id="IPR000792">
    <property type="entry name" value="Tscrpt_reg_LuxR_C"/>
</dbReference>
<feature type="compositionally biased region" description="Low complexity" evidence="3">
    <location>
        <begin position="345"/>
        <end position="354"/>
    </location>
</feature>
<dbReference type="InterPro" id="IPR039420">
    <property type="entry name" value="WalR-like"/>
</dbReference>
<proteinExistence type="predicted"/>
<dbReference type="GO" id="GO:0003677">
    <property type="term" value="F:DNA binding"/>
    <property type="evidence" value="ECO:0007669"/>
    <property type="project" value="UniProtKB-KW"/>
</dbReference>
<dbReference type="Proteomes" id="UP000503011">
    <property type="component" value="Chromosome"/>
</dbReference>
<evidence type="ECO:0000313" key="7">
    <source>
        <dbReference type="Proteomes" id="UP000503011"/>
    </source>
</evidence>
<evidence type="ECO:0008006" key="8">
    <source>
        <dbReference type="Google" id="ProtNLM"/>
    </source>
</evidence>
<evidence type="ECO:0000259" key="5">
    <source>
        <dbReference type="PROSITE" id="PS50110"/>
    </source>
</evidence>
<dbReference type="InterPro" id="IPR011006">
    <property type="entry name" value="CheY-like_superfamily"/>
</dbReference>
<dbReference type="PROSITE" id="PS50043">
    <property type="entry name" value="HTH_LUXR_2"/>
    <property type="match status" value="1"/>
</dbReference>
<feature type="domain" description="Response regulatory" evidence="5">
    <location>
        <begin position="11"/>
        <end position="127"/>
    </location>
</feature>
<accession>A0A6F8YC48</accession>
<keyword evidence="7" id="KW-1185">Reference proteome</keyword>
<dbReference type="PRINTS" id="PR00038">
    <property type="entry name" value="HTHLUXR"/>
</dbReference>
<dbReference type="AlphaFoldDB" id="A0A6F8YC48"/>
<dbReference type="PROSITE" id="PS50110">
    <property type="entry name" value="RESPONSE_REGULATORY"/>
    <property type="match status" value="1"/>
</dbReference>
<dbReference type="KEGG" id="psuu:Psuf_009120"/>
<evidence type="ECO:0000259" key="4">
    <source>
        <dbReference type="PROSITE" id="PS50043"/>
    </source>
</evidence>
<keyword evidence="1" id="KW-0238">DNA-binding</keyword>
<dbReference type="GO" id="GO:0006355">
    <property type="term" value="P:regulation of DNA-templated transcription"/>
    <property type="evidence" value="ECO:0007669"/>
    <property type="project" value="InterPro"/>
</dbReference>
<evidence type="ECO:0000256" key="2">
    <source>
        <dbReference type="PROSITE-ProRule" id="PRU00169"/>
    </source>
</evidence>
<organism evidence="6 7">
    <name type="scientific">Phytohabitans suffuscus</name>
    <dbReference type="NCBI Taxonomy" id="624315"/>
    <lineage>
        <taxon>Bacteria</taxon>
        <taxon>Bacillati</taxon>
        <taxon>Actinomycetota</taxon>
        <taxon>Actinomycetes</taxon>
        <taxon>Micromonosporales</taxon>
        <taxon>Micromonosporaceae</taxon>
    </lineage>
</organism>
<sequence length="376" mass="39281">MGSGSAPGPSRIAVCSADQLRRDALAAYLGTLPDFMLVGQATGGADLVRLAEAQRPDVVLVDGGSRPGERVPALRAFRGRLPGIAVVLAYERLSAAEFAALRDADLAALVPYAHGLGGLLAVLRALPAGGWLTANGAALTARQRDILLLLRSGHHAGEIASLLAISAGTVENHKRRVYAKLGTPPAQRPAPPPAGPGEDPPPPPVGRPVLAVAVGDPGPVLDRVVTTLIVHRLAVVREHGPEAVAQVHWLRSHRGPVVRVLVNPSADQWQAGAALGWTAVMVHDHPIDRRGMAEAVAHGIFGLVPSSEVEQQLVPVLNLVAAGYLVLGPTSTGLFTDALSARPVEAPEAAPSEAAPRRPAPRERGPRFWTRSVLFT</sequence>
<dbReference type="EMBL" id="AP022871">
    <property type="protein sequence ID" value="BCB83599.1"/>
    <property type="molecule type" value="Genomic_DNA"/>
</dbReference>
<dbReference type="InterPro" id="IPR036388">
    <property type="entry name" value="WH-like_DNA-bd_sf"/>
</dbReference>
<evidence type="ECO:0000313" key="6">
    <source>
        <dbReference type="EMBL" id="BCB83599.1"/>
    </source>
</evidence>
<feature type="compositionally biased region" description="Pro residues" evidence="3">
    <location>
        <begin position="186"/>
        <end position="206"/>
    </location>
</feature>
<name>A0A6F8YC48_9ACTN</name>
<evidence type="ECO:0000256" key="3">
    <source>
        <dbReference type="SAM" id="MobiDB-lite"/>
    </source>
</evidence>
<dbReference type="SUPFAM" id="SSF46894">
    <property type="entry name" value="C-terminal effector domain of the bipartite response regulators"/>
    <property type="match status" value="1"/>
</dbReference>
<reference evidence="6 7" key="1">
    <citation type="submission" date="2020-03" db="EMBL/GenBank/DDBJ databases">
        <title>Whole genome shotgun sequence of Phytohabitans suffuscus NBRC 105367.</title>
        <authorList>
            <person name="Komaki H."/>
            <person name="Tamura T."/>
        </authorList>
    </citation>
    <scope>NUCLEOTIDE SEQUENCE [LARGE SCALE GENOMIC DNA]</scope>
    <source>
        <strain evidence="6 7">NBRC 105367</strain>
    </source>
</reference>
<dbReference type="PROSITE" id="PS00622">
    <property type="entry name" value="HTH_LUXR_1"/>
    <property type="match status" value="1"/>
</dbReference>
<evidence type="ECO:0000256" key="1">
    <source>
        <dbReference type="ARBA" id="ARBA00023125"/>
    </source>
</evidence>
<dbReference type="SMART" id="SM00421">
    <property type="entry name" value="HTH_LUXR"/>
    <property type="match status" value="1"/>
</dbReference>
<feature type="modified residue" description="4-aspartylphosphate" evidence="2">
    <location>
        <position position="62"/>
    </location>
</feature>
<dbReference type="InterPro" id="IPR001789">
    <property type="entry name" value="Sig_transdc_resp-reg_receiver"/>
</dbReference>
<protein>
    <recommendedName>
        <fullName evidence="8">HTH luxR-type domain-containing protein</fullName>
    </recommendedName>
</protein>
<dbReference type="SUPFAM" id="SSF52172">
    <property type="entry name" value="CheY-like"/>
    <property type="match status" value="1"/>
</dbReference>
<gene>
    <name evidence="6" type="ORF">Psuf_009120</name>
</gene>
<dbReference type="Pfam" id="PF00196">
    <property type="entry name" value="GerE"/>
    <property type="match status" value="1"/>
</dbReference>
<dbReference type="GO" id="GO:0000160">
    <property type="term" value="P:phosphorelay signal transduction system"/>
    <property type="evidence" value="ECO:0007669"/>
    <property type="project" value="InterPro"/>
</dbReference>
<dbReference type="CDD" id="cd06170">
    <property type="entry name" value="LuxR_C_like"/>
    <property type="match status" value="1"/>
</dbReference>
<dbReference type="PANTHER" id="PTHR43214">
    <property type="entry name" value="TWO-COMPONENT RESPONSE REGULATOR"/>
    <property type="match status" value="1"/>
</dbReference>
<feature type="region of interest" description="Disordered" evidence="3">
    <location>
        <begin position="345"/>
        <end position="366"/>
    </location>
</feature>